<dbReference type="OrthoDB" id="9794330at2"/>
<dbReference type="EMBL" id="SCWA01000018">
    <property type="protein sequence ID" value="TDL94296.1"/>
    <property type="molecule type" value="Genomic_DNA"/>
</dbReference>
<dbReference type="PROSITE" id="PS50987">
    <property type="entry name" value="HTH_ARSR_2"/>
    <property type="match status" value="1"/>
</dbReference>
<dbReference type="PANTHER" id="PTHR43132:SF6">
    <property type="entry name" value="HTH-TYPE TRANSCRIPTIONAL REPRESSOR CZRA"/>
    <property type="match status" value="1"/>
</dbReference>
<dbReference type="SUPFAM" id="SSF46785">
    <property type="entry name" value="Winged helix' DNA-binding domain"/>
    <property type="match status" value="1"/>
</dbReference>
<keyword evidence="1" id="KW-0805">Transcription regulation</keyword>
<dbReference type="GO" id="GO:0003700">
    <property type="term" value="F:DNA-binding transcription factor activity"/>
    <property type="evidence" value="ECO:0007669"/>
    <property type="project" value="InterPro"/>
</dbReference>
<accession>A0A4V6PPK6</accession>
<dbReference type="InterPro" id="IPR001845">
    <property type="entry name" value="HTH_ArsR_DNA-bd_dom"/>
</dbReference>
<dbReference type="InterPro" id="IPR051011">
    <property type="entry name" value="Metal_resp_trans_reg"/>
</dbReference>
<dbReference type="GO" id="GO:0003677">
    <property type="term" value="F:DNA binding"/>
    <property type="evidence" value="ECO:0007669"/>
    <property type="project" value="UniProtKB-KW"/>
</dbReference>
<dbReference type="Proteomes" id="UP000295310">
    <property type="component" value="Unassembled WGS sequence"/>
</dbReference>
<dbReference type="Gene3D" id="1.10.10.10">
    <property type="entry name" value="Winged helix-like DNA-binding domain superfamily/Winged helix DNA-binding domain"/>
    <property type="match status" value="1"/>
</dbReference>
<gene>
    <name evidence="5" type="ORF">ERX27_09300</name>
</gene>
<evidence type="ECO:0000313" key="5">
    <source>
        <dbReference type="EMBL" id="TDL94296.1"/>
    </source>
</evidence>
<evidence type="ECO:0000256" key="2">
    <source>
        <dbReference type="ARBA" id="ARBA00023125"/>
    </source>
</evidence>
<reference evidence="5 6" key="1">
    <citation type="submission" date="2019-01" db="EMBL/GenBank/DDBJ databases">
        <title>Draft genome sequences of the type strains of six Macrococcus species.</title>
        <authorList>
            <person name="Mazhar S."/>
            <person name="Altermann E."/>
            <person name="Hill C."/>
            <person name="Mcauliffe O."/>
        </authorList>
    </citation>
    <scope>NUCLEOTIDE SEQUENCE [LARGE SCALE GENOMIC DNA]</scope>
    <source>
        <strain evidence="5 6">CCM4811</strain>
    </source>
</reference>
<evidence type="ECO:0000259" key="4">
    <source>
        <dbReference type="PROSITE" id="PS50987"/>
    </source>
</evidence>
<sequence>MNSYKCDVICHNKEQVDRVKKHLNQLPLEKVTSFLKVIADDNRSKIVSALCTEEELCVCDIACILEISIANASSHLRKLHKKGVVKTRKEGKLVHYSLDDQHVRQIMEMTIEHMEEIA</sequence>
<keyword evidence="6" id="KW-1185">Reference proteome</keyword>
<protein>
    <submittedName>
        <fullName evidence="5">Transcriptional regulator</fullName>
    </submittedName>
</protein>
<evidence type="ECO:0000313" key="6">
    <source>
        <dbReference type="Proteomes" id="UP000295310"/>
    </source>
</evidence>
<dbReference type="SMART" id="SM00418">
    <property type="entry name" value="HTH_ARSR"/>
    <property type="match status" value="1"/>
</dbReference>
<dbReference type="PRINTS" id="PR00778">
    <property type="entry name" value="HTHARSR"/>
</dbReference>
<dbReference type="PANTHER" id="PTHR43132">
    <property type="entry name" value="ARSENICAL RESISTANCE OPERON REPRESSOR ARSR-RELATED"/>
    <property type="match status" value="1"/>
</dbReference>
<dbReference type="AlphaFoldDB" id="A0A4V6PPK6"/>
<evidence type="ECO:0000256" key="1">
    <source>
        <dbReference type="ARBA" id="ARBA00023015"/>
    </source>
</evidence>
<dbReference type="NCBIfam" id="NF033788">
    <property type="entry name" value="HTH_metalloreg"/>
    <property type="match status" value="1"/>
</dbReference>
<dbReference type="CDD" id="cd00090">
    <property type="entry name" value="HTH_ARSR"/>
    <property type="match status" value="1"/>
</dbReference>
<dbReference type="InterPro" id="IPR036388">
    <property type="entry name" value="WH-like_DNA-bd_sf"/>
</dbReference>
<dbReference type="Pfam" id="PF01022">
    <property type="entry name" value="HTH_5"/>
    <property type="match status" value="1"/>
</dbReference>
<keyword evidence="2" id="KW-0238">DNA-binding</keyword>
<evidence type="ECO:0000256" key="3">
    <source>
        <dbReference type="ARBA" id="ARBA00023163"/>
    </source>
</evidence>
<dbReference type="InterPro" id="IPR036390">
    <property type="entry name" value="WH_DNA-bd_sf"/>
</dbReference>
<comment type="caution">
    <text evidence="5">The sequence shown here is derived from an EMBL/GenBank/DDBJ whole genome shotgun (WGS) entry which is preliminary data.</text>
</comment>
<keyword evidence="3" id="KW-0804">Transcription</keyword>
<dbReference type="RefSeq" id="WP_133432563.1">
    <property type="nucleotide sequence ID" value="NZ_CP092179.1"/>
</dbReference>
<organism evidence="5 6">
    <name type="scientific">Macrococcus brunensis</name>
    <dbReference type="NCBI Taxonomy" id="198483"/>
    <lineage>
        <taxon>Bacteria</taxon>
        <taxon>Bacillati</taxon>
        <taxon>Bacillota</taxon>
        <taxon>Bacilli</taxon>
        <taxon>Bacillales</taxon>
        <taxon>Staphylococcaceae</taxon>
        <taxon>Macrococcus</taxon>
    </lineage>
</organism>
<dbReference type="InterPro" id="IPR011991">
    <property type="entry name" value="ArsR-like_HTH"/>
</dbReference>
<name>A0A4V6PPK6_9STAP</name>
<feature type="domain" description="HTH arsR-type" evidence="4">
    <location>
        <begin position="23"/>
        <end position="118"/>
    </location>
</feature>
<proteinExistence type="predicted"/>